<dbReference type="InterPro" id="IPR036513">
    <property type="entry name" value="STAS_dom_sf"/>
</dbReference>
<evidence type="ECO:0000259" key="1">
    <source>
        <dbReference type="PROSITE" id="PS50801"/>
    </source>
</evidence>
<proteinExistence type="predicted"/>
<reference evidence="2 3" key="1">
    <citation type="submission" date="2019-07" db="EMBL/GenBank/DDBJ databases">
        <title>Quadrisphaera sp. strain DD2A genome sequencing and assembly.</title>
        <authorList>
            <person name="Kim I."/>
        </authorList>
    </citation>
    <scope>NUCLEOTIDE SEQUENCE [LARGE SCALE GENOMIC DNA]</scope>
    <source>
        <strain evidence="2 3">DD2A</strain>
    </source>
</reference>
<dbReference type="Pfam" id="PF13466">
    <property type="entry name" value="STAS_2"/>
    <property type="match status" value="1"/>
</dbReference>
<dbReference type="RefSeq" id="WP_147927714.1">
    <property type="nucleotide sequence ID" value="NZ_VKAC01000011.1"/>
</dbReference>
<dbReference type="PROSITE" id="PS50801">
    <property type="entry name" value="STAS"/>
    <property type="match status" value="1"/>
</dbReference>
<evidence type="ECO:0000313" key="3">
    <source>
        <dbReference type="Proteomes" id="UP000321234"/>
    </source>
</evidence>
<dbReference type="CDD" id="cd07043">
    <property type="entry name" value="STAS_anti-anti-sigma_factors"/>
    <property type="match status" value="1"/>
</dbReference>
<dbReference type="Proteomes" id="UP000321234">
    <property type="component" value="Unassembled WGS sequence"/>
</dbReference>
<dbReference type="AlphaFoldDB" id="A0A5C8Z5P7"/>
<dbReference type="Gene3D" id="3.30.750.24">
    <property type="entry name" value="STAS domain"/>
    <property type="match status" value="1"/>
</dbReference>
<organism evidence="2 3">
    <name type="scientific">Quadrisphaera setariae</name>
    <dbReference type="NCBI Taxonomy" id="2593304"/>
    <lineage>
        <taxon>Bacteria</taxon>
        <taxon>Bacillati</taxon>
        <taxon>Actinomycetota</taxon>
        <taxon>Actinomycetes</taxon>
        <taxon>Kineosporiales</taxon>
        <taxon>Kineosporiaceae</taxon>
        <taxon>Quadrisphaera</taxon>
    </lineage>
</organism>
<keyword evidence="3" id="KW-1185">Reference proteome</keyword>
<sequence>MAETPWTSHPDPGPRVLRRTSSEAATTTLRWTHDGVLVEVSGELDVGCASQLAEVRHALAAWAHRAVVDAGGVTFVDVGGLRAVLELAPPGGSLLVLRPSRPLLRPLDLLQAATAWPAEMSVGPREEALVLRRPAPEPAEQRAADVAASAVLPPPRSG</sequence>
<feature type="domain" description="STAS" evidence="1">
    <location>
        <begin position="25"/>
        <end position="87"/>
    </location>
</feature>
<dbReference type="EMBL" id="VKAC01000011">
    <property type="protein sequence ID" value="TXR52947.1"/>
    <property type="molecule type" value="Genomic_DNA"/>
</dbReference>
<name>A0A5C8Z5P7_9ACTN</name>
<dbReference type="OrthoDB" id="3385404at2"/>
<accession>A0A5C8Z5P7</accession>
<comment type="caution">
    <text evidence="2">The sequence shown here is derived from an EMBL/GenBank/DDBJ whole genome shotgun (WGS) entry which is preliminary data.</text>
</comment>
<gene>
    <name evidence="2" type="ORF">FMM08_17845</name>
</gene>
<protein>
    <submittedName>
        <fullName evidence="2">STAS domain-containing protein</fullName>
    </submittedName>
</protein>
<evidence type="ECO:0000313" key="2">
    <source>
        <dbReference type="EMBL" id="TXR52947.1"/>
    </source>
</evidence>
<dbReference type="InterPro" id="IPR002645">
    <property type="entry name" value="STAS_dom"/>
</dbReference>
<dbReference type="SUPFAM" id="SSF52091">
    <property type="entry name" value="SpoIIaa-like"/>
    <property type="match status" value="1"/>
</dbReference>
<dbReference type="InterPro" id="IPR058548">
    <property type="entry name" value="MlaB-like_STAS"/>
</dbReference>